<evidence type="ECO:0000313" key="6">
    <source>
        <dbReference type="Proteomes" id="UP000799770"/>
    </source>
</evidence>
<evidence type="ECO:0000256" key="3">
    <source>
        <dbReference type="ARBA" id="ARBA00023002"/>
    </source>
</evidence>
<proteinExistence type="predicted"/>
<organism evidence="5 6">
    <name type="scientific">Lophiotrema nucula</name>
    <dbReference type="NCBI Taxonomy" id="690887"/>
    <lineage>
        <taxon>Eukaryota</taxon>
        <taxon>Fungi</taxon>
        <taxon>Dikarya</taxon>
        <taxon>Ascomycota</taxon>
        <taxon>Pezizomycotina</taxon>
        <taxon>Dothideomycetes</taxon>
        <taxon>Pleosporomycetidae</taxon>
        <taxon>Pleosporales</taxon>
        <taxon>Lophiotremataceae</taxon>
        <taxon>Lophiotrema</taxon>
    </lineage>
</organism>
<dbReference type="AlphaFoldDB" id="A0A6A5Z8V8"/>
<gene>
    <name evidence="5" type="ORF">BDV96DRAFT_574867</name>
</gene>
<dbReference type="PRINTS" id="PR00420">
    <property type="entry name" value="RNGMNOXGNASE"/>
</dbReference>
<feature type="domain" description="FAD-binding" evidence="4">
    <location>
        <begin position="32"/>
        <end position="391"/>
    </location>
</feature>
<dbReference type="Proteomes" id="UP000799770">
    <property type="component" value="Unassembled WGS sequence"/>
</dbReference>
<keyword evidence="1" id="KW-0285">Flavoprotein</keyword>
<name>A0A6A5Z8V8_9PLEO</name>
<evidence type="ECO:0000256" key="2">
    <source>
        <dbReference type="ARBA" id="ARBA00022827"/>
    </source>
</evidence>
<dbReference type="EMBL" id="ML977322">
    <property type="protein sequence ID" value="KAF2115959.1"/>
    <property type="molecule type" value="Genomic_DNA"/>
</dbReference>
<evidence type="ECO:0000313" key="5">
    <source>
        <dbReference type="EMBL" id="KAF2115959.1"/>
    </source>
</evidence>
<protein>
    <recommendedName>
        <fullName evidence="4">FAD-binding domain-containing protein</fullName>
    </recommendedName>
</protein>
<dbReference type="PANTHER" id="PTHR46865">
    <property type="entry name" value="OXIDOREDUCTASE-RELATED"/>
    <property type="match status" value="1"/>
</dbReference>
<dbReference type="SUPFAM" id="SSF51905">
    <property type="entry name" value="FAD/NAD(P)-binding domain"/>
    <property type="match status" value="1"/>
</dbReference>
<evidence type="ECO:0000256" key="1">
    <source>
        <dbReference type="ARBA" id="ARBA00022630"/>
    </source>
</evidence>
<dbReference type="OrthoDB" id="655030at2759"/>
<evidence type="ECO:0000259" key="4">
    <source>
        <dbReference type="Pfam" id="PF01494"/>
    </source>
</evidence>
<dbReference type="GO" id="GO:0016491">
    <property type="term" value="F:oxidoreductase activity"/>
    <property type="evidence" value="ECO:0007669"/>
    <property type="project" value="UniProtKB-KW"/>
</dbReference>
<dbReference type="Gene3D" id="3.50.50.60">
    <property type="entry name" value="FAD/NAD(P)-binding domain"/>
    <property type="match status" value="1"/>
</dbReference>
<accession>A0A6A5Z8V8</accession>
<keyword evidence="3" id="KW-0560">Oxidoreductase</keyword>
<keyword evidence="6" id="KW-1185">Reference proteome</keyword>
<keyword evidence="2" id="KW-0274">FAD</keyword>
<dbReference type="Pfam" id="PF01494">
    <property type="entry name" value="FAD_binding_3"/>
    <property type="match status" value="1"/>
</dbReference>
<dbReference type="PANTHER" id="PTHR46865:SF7">
    <property type="entry name" value="MONOOXYGENASE, PUTATIVE (AFU_ORTHOLOGUE AFUA_8G07040)-RELATED"/>
    <property type="match status" value="1"/>
</dbReference>
<dbReference type="InterPro" id="IPR036188">
    <property type="entry name" value="FAD/NAD-bd_sf"/>
</dbReference>
<reference evidence="5" key="1">
    <citation type="journal article" date="2020" name="Stud. Mycol.">
        <title>101 Dothideomycetes genomes: a test case for predicting lifestyles and emergence of pathogens.</title>
        <authorList>
            <person name="Haridas S."/>
            <person name="Albert R."/>
            <person name="Binder M."/>
            <person name="Bloem J."/>
            <person name="Labutti K."/>
            <person name="Salamov A."/>
            <person name="Andreopoulos B."/>
            <person name="Baker S."/>
            <person name="Barry K."/>
            <person name="Bills G."/>
            <person name="Bluhm B."/>
            <person name="Cannon C."/>
            <person name="Castanera R."/>
            <person name="Culley D."/>
            <person name="Daum C."/>
            <person name="Ezra D."/>
            <person name="Gonzalez J."/>
            <person name="Henrissat B."/>
            <person name="Kuo A."/>
            <person name="Liang C."/>
            <person name="Lipzen A."/>
            <person name="Lutzoni F."/>
            <person name="Magnuson J."/>
            <person name="Mondo S."/>
            <person name="Nolan M."/>
            <person name="Ohm R."/>
            <person name="Pangilinan J."/>
            <person name="Park H.-J."/>
            <person name="Ramirez L."/>
            <person name="Alfaro M."/>
            <person name="Sun H."/>
            <person name="Tritt A."/>
            <person name="Yoshinaga Y."/>
            <person name="Zwiers L.-H."/>
            <person name="Turgeon B."/>
            <person name="Goodwin S."/>
            <person name="Spatafora J."/>
            <person name="Crous P."/>
            <person name="Grigoriev I."/>
        </authorList>
    </citation>
    <scope>NUCLEOTIDE SEQUENCE</scope>
    <source>
        <strain evidence="5">CBS 627.86</strain>
    </source>
</reference>
<dbReference type="GO" id="GO:0071949">
    <property type="term" value="F:FAD binding"/>
    <property type="evidence" value="ECO:0007669"/>
    <property type="project" value="InterPro"/>
</dbReference>
<dbReference type="InterPro" id="IPR051704">
    <property type="entry name" value="FAD_aromatic-hydroxylase"/>
</dbReference>
<sequence length="453" mass="50389">MRLRSLPVKAINICEQSSGRRIISIAPTMPLNVLVVGAGVCGPAFASLLQSSNPKHNITVIERSPSLRIAGQQIDLKAQGTPIVRSMGLLDEVWQHRVEETGMEIVDSNGNALARFGVNDSSKGERRNLTNEYEIMRGDLIKVFQEASLRRREQLKQQGETEGSMTYEFGKTITTLDQCDDAAEVTFSDGQKKTFDLVVAADGQASKTRRQVWGGEVSDASLHSLGAYAGFYSIPRGPADSAFAKIYNTTGKRYIMTRNGNRPKTQVYLWDLKHTEELRKLDKEPVEKRHRFWADNYKDAGWEAERFLEGLKTTDDWYSCEIAQVKLKELHKGRVVLLGDAGYGPSVFTGMGTTSSLFGAYVLAGELARNPNNIKGALNMYEEKLRPHIEEAQKVGGNFGLFPDSKLGIWLMRKALWIISSLKLDSLATSVMPEQKGEVEIPVYPELNLPVVS</sequence>
<dbReference type="InterPro" id="IPR002938">
    <property type="entry name" value="FAD-bd"/>
</dbReference>